<reference evidence="3" key="1">
    <citation type="submission" date="2016-12" db="EMBL/GenBank/DDBJ databases">
        <authorList>
            <person name="Song W.-J."/>
            <person name="Kurnit D.M."/>
        </authorList>
    </citation>
    <scope>NUCLEOTIDE SEQUENCE [LARGE SCALE GENOMIC DNA]</scope>
    <source>
        <strain evidence="3">HGB1681</strain>
    </source>
</reference>
<evidence type="ECO:0000313" key="3">
    <source>
        <dbReference type="EMBL" id="SIP72666.1"/>
    </source>
</evidence>
<protein>
    <submittedName>
        <fullName evidence="3">GCN5-related N-acetyltransferase</fullName>
    </submittedName>
    <submittedName>
        <fullName evidence="2">Histone acetyltransferase</fullName>
    </submittedName>
</protein>
<keyword evidence="3" id="KW-0808">Transferase</keyword>
<name>A0A1N6MUY1_9GAMM</name>
<evidence type="ECO:0000313" key="2">
    <source>
        <dbReference type="EMBL" id="PHM33252.1"/>
    </source>
</evidence>
<dbReference type="Proteomes" id="UP000224871">
    <property type="component" value="Unassembled WGS sequence"/>
</dbReference>
<sequence length="149" mass="17670">MTQHLHWKKGNYQISTNKSLLDITAIHQFLTQSHWAKGIDIETVQCSIENSLIFGLYDEKNQIGFARFVTDFSTFGYLCDFYVLKEYQKQQLGGWLMTCCQSHPVIQKLRRVMLVTSSAHWLYEKFGYSPVNRQNFVWQIFRPDIYEEN</sequence>
<dbReference type="AlphaFoldDB" id="A0A1N6MUY1"/>
<dbReference type="Proteomes" id="UP000196435">
    <property type="component" value="Unassembled WGS sequence"/>
</dbReference>
<gene>
    <name evidence="2" type="ORF">Xinn_02605</name>
    <name evidence="3" type="ORF">XIS1_1600023</name>
</gene>
<keyword evidence="5" id="KW-1185">Reference proteome</keyword>
<dbReference type="InterPro" id="IPR053144">
    <property type="entry name" value="Acetyltransferase_Butenolide"/>
</dbReference>
<dbReference type="EMBL" id="NIBU01000032">
    <property type="protein sequence ID" value="PHM33252.1"/>
    <property type="molecule type" value="Genomic_DNA"/>
</dbReference>
<evidence type="ECO:0000259" key="1">
    <source>
        <dbReference type="PROSITE" id="PS51186"/>
    </source>
</evidence>
<dbReference type="PANTHER" id="PTHR43233">
    <property type="entry name" value="FAMILY N-ACETYLTRANSFERASE, PUTATIVE (AFU_ORTHOLOGUE AFUA_6G03350)-RELATED"/>
    <property type="match status" value="1"/>
</dbReference>
<proteinExistence type="predicted"/>
<dbReference type="GO" id="GO:0016747">
    <property type="term" value="F:acyltransferase activity, transferring groups other than amino-acyl groups"/>
    <property type="evidence" value="ECO:0007669"/>
    <property type="project" value="InterPro"/>
</dbReference>
<dbReference type="PANTHER" id="PTHR43233:SF1">
    <property type="entry name" value="FAMILY N-ACETYLTRANSFERASE, PUTATIVE (AFU_ORTHOLOGUE AFUA_6G03350)-RELATED"/>
    <property type="match status" value="1"/>
</dbReference>
<dbReference type="EMBL" id="FTLG01000069">
    <property type="protein sequence ID" value="SIP72666.1"/>
    <property type="molecule type" value="Genomic_DNA"/>
</dbReference>
<dbReference type="InterPro" id="IPR000182">
    <property type="entry name" value="GNAT_dom"/>
</dbReference>
<dbReference type="SUPFAM" id="SSF55729">
    <property type="entry name" value="Acyl-CoA N-acyltransferases (Nat)"/>
    <property type="match status" value="1"/>
</dbReference>
<organism evidence="3 4">
    <name type="scientific">Xenorhabdus innexi</name>
    <dbReference type="NCBI Taxonomy" id="290109"/>
    <lineage>
        <taxon>Bacteria</taxon>
        <taxon>Pseudomonadati</taxon>
        <taxon>Pseudomonadota</taxon>
        <taxon>Gammaproteobacteria</taxon>
        <taxon>Enterobacterales</taxon>
        <taxon>Morganellaceae</taxon>
        <taxon>Xenorhabdus</taxon>
    </lineage>
</organism>
<dbReference type="InterPro" id="IPR016181">
    <property type="entry name" value="Acyl_CoA_acyltransferase"/>
</dbReference>
<evidence type="ECO:0000313" key="5">
    <source>
        <dbReference type="Proteomes" id="UP000224871"/>
    </source>
</evidence>
<dbReference type="Pfam" id="PF13508">
    <property type="entry name" value="Acetyltransf_7"/>
    <property type="match status" value="1"/>
</dbReference>
<reference evidence="2 5" key="3">
    <citation type="journal article" date="2017" name="Nat. Microbiol.">
        <title>Natural product diversity associated with the nematode symbionts Photorhabdus and Xenorhabdus.</title>
        <authorList>
            <person name="Tobias N.J."/>
            <person name="Wolff H."/>
            <person name="Djahanschiri B."/>
            <person name="Grundmann F."/>
            <person name="Kronenwerth M."/>
            <person name="Shi Y.M."/>
            <person name="Simonyi S."/>
            <person name="Grun P."/>
            <person name="Shapiro-Ilan D."/>
            <person name="Pidot S.J."/>
            <person name="Stinear T.P."/>
            <person name="Ebersberger I."/>
            <person name="Bode H.B."/>
        </authorList>
    </citation>
    <scope>NUCLEOTIDE SEQUENCE [LARGE SCALE GENOMIC DNA]</scope>
    <source>
        <strain evidence="2 5">DSM 16336</strain>
    </source>
</reference>
<dbReference type="Gene3D" id="3.40.630.30">
    <property type="match status" value="1"/>
</dbReference>
<feature type="domain" description="N-acetyltransferase" evidence="1">
    <location>
        <begin position="12"/>
        <end position="149"/>
    </location>
</feature>
<dbReference type="PROSITE" id="PS51186">
    <property type="entry name" value="GNAT"/>
    <property type="match status" value="1"/>
</dbReference>
<reference evidence="4" key="2">
    <citation type="submission" date="2016-12" db="EMBL/GenBank/DDBJ databases">
        <authorList>
            <person name="Gaudriault S."/>
        </authorList>
    </citation>
    <scope>NUCLEOTIDE SEQUENCE [LARGE SCALE GENOMIC DNA]</scope>
    <source>
        <strain evidence="4">HGB1681 (deposited as PTA-6826 in the American Type Culture Collection)</strain>
    </source>
</reference>
<dbReference type="CDD" id="cd04301">
    <property type="entry name" value="NAT_SF"/>
    <property type="match status" value="1"/>
</dbReference>
<evidence type="ECO:0000313" key="4">
    <source>
        <dbReference type="Proteomes" id="UP000196435"/>
    </source>
</evidence>
<dbReference type="OrthoDB" id="3216107at2"/>
<accession>A0A1N6MUY1</accession>
<dbReference type="RefSeq" id="WP_086955953.1">
    <property type="nucleotide sequence ID" value="NZ_CAWNQC010000229.1"/>
</dbReference>